<keyword evidence="4" id="KW-1185">Reference proteome</keyword>
<evidence type="ECO:0000313" key="4">
    <source>
        <dbReference type="Proteomes" id="UP001214553"/>
    </source>
</evidence>
<name>A0ABY8BVV7_9MICO</name>
<dbReference type="EMBL" id="CP119108">
    <property type="protein sequence ID" value="WEG08319.1"/>
    <property type="molecule type" value="Genomic_DNA"/>
</dbReference>
<organism evidence="3 4">
    <name type="scientific">Microbacterium horticulturae</name>
    <dbReference type="NCBI Taxonomy" id="3028316"/>
    <lineage>
        <taxon>Bacteria</taxon>
        <taxon>Bacillati</taxon>
        <taxon>Actinomycetota</taxon>
        <taxon>Actinomycetes</taxon>
        <taxon>Micrococcales</taxon>
        <taxon>Microbacteriaceae</taxon>
        <taxon>Microbacterium</taxon>
    </lineage>
</organism>
<feature type="compositionally biased region" description="Pro residues" evidence="1">
    <location>
        <begin position="34"/>
        <end position="43"/>
    </location>
</feature>
<evidence type="ECO:0000256" key="1">
    <source>
        <dbReference type="SAM" id="MobiDB-lite"/>
    </source>
</evidence>
<keyword evidence="2" id="KW-0732">Signal</keyword>
<feature type="region of interest" description="Disordered" evidence="1">
    <location>
        <begin position="26"/>
        <end position="60"/>
    </location>
</feature>
<feature type="signal peptide" evidence="2">
    <location>
        <begin position="1"/>
        <end position="24"/>
    </location>
</feature>
<dbReference type="RefSeq" id="WP_275277649.1">
    <property type="nucleotide sequence ID" value="NZ_CP119108.1"/>
</dbReference>
<dbReference type="Proteomes" id="UP001214553">
    <property type="component" value="Chromosome"/>
</dbReference>
<protein>
    <submittedName>
        <fullName evidence="3">Uncharacterized protein</fullName>
    </submittedName>
</protein>
<feature type="chain" id="PRO_5045701540" evidence="2">
    <location>
        <begin position="25"/>
        <end position="148"/>
    </location>
</feature>
<evidence type="ECO:0000256" key="2">
    <source>
        <dbReference type="SAM" id="SignalP"/>
    </source>
</evidence>
<proteinExistence type="predicted"/>
<evidence type="ECO:0000313" key="3">
    <source>
        <dbReference type="EMBL" id="WEG08319.1"/>
    </source>
</evidence>
<sequence length="148" mass="15401">MKTKSIVFLSLGAALALSAGLASGAAIGGIQPDTAPPPTPTPVAYPENSNGLTFGSAMDAPSPDFEPDLIRVEATNGREGYVYKSDLDEADGSAAAESFKSPDEAVAWQEEREAQELRDGPLAVAVYAEDGKTVIGKFEISIAEVEVK</sequence>
<accession>A0ABY8BVV7</accession>
<gene>
    <name evidence="3" type="ORF">PU630_13900</name>
</gene>
<reference evidence="3 4" key="1">
    <citation type="submission" date="2023-03" db="EMBL/GenBank/DDBJ databases">
        <title>Genome sequence of Microbacterium sp. KACC 23027.</title>
        <authorList>
            <person name="Kim S."/>
            <person name="Heo J."/>
            <person name="Kwon S.-W."/>
        </authorList>
    </citation>
    <scope>NUCLEOTIDE SEQUENCE [LARGE SCALE GENOMIC DNA]</scope>
    <source>
        <strain evidence="3 4">KACC 23027</strain>
    </source>
</reference>